<name>A0A098VP70_9MICR</name>
<comment type="caution">
    <text evidence="1">The sequence shown here is derived from an EMBL/GenBank/DDBJ whole genome shotgun (WGS) entry which is preliminary data.</text>
</comment>
<gene>
    <name evidence="1" type="ORF">DI09_62p80</name>
</gene>
<dbReference type="VEuPathDB" id="MicrosporidiaDB:DI09_62p80"/>
<sequence length="234" mass="26390">MNLSDSIAVVIPRIFDEYSSERLCSEYVYLGQLKRKSDLCYVDIGLCNQKSPNQTPKNRGHGIDFYSYVSSDGSFRNFSSNRRSSAKDTSICSSERLYRRNKGKCTFLPSRQHMRSAGLELSDALCRKSQLPATSEETLLPGLVELPFYNPLRKFKRKCSEFRDAMSVLKPAFASVGLPPTGKSPSVISVEIIRPSSQHPDQLYRMWLSQQTSHRSLKSTLLNFTNCASKVPAL</sequence>
<organism evidence="1 2">
    <name type="scientific">Mitosporidium daphniae</name>
    <dbReference type="NCBI Taxonomy" id="1485682"/>
    <lineage>
        <taxon>Eukaryota</taxon>
        <taxon>Fungi</taxon>
        <taxon>Fungi incertae sedis</taxon>
        <taxon>Microsporidia</taxon>
        <taxon>Mitosporidium</taxon>
    </lineage>
</organism>
<reference evidence="1 2" key="1">
    <citation type="submission" date="2014-04" db="EMBL/GenBank/DDBJ databases">
        <title>A new species of microsporidia sheds light on the evolution of extreme parasitism.</title>
        <authorList>
            <person name="Haag K.L."/>
            <person name="James T.Y."/>
            <person name="Larsson R."/>
            <person name="Schaer T.M."/>
            <person name="Refardt D."/>
            <person name="Pombert J.-F."/>
            <person name="Ebert D."/>
        </authorList>
    </citation>
    <scope>NUCLEOTIDE SEQUENCE [LARGE SCALE GENOMIC DNA]</scope>
    <source>
        <strain evidence="1 2">UGP3</strain>
        <tissue evidence="1">Spores</tissue>
    </source>
</reference>
<dbReference type="Proteomes" id="UP000029725">
    <property type="component" value="Unassembled WGS sequence"/>
</dbReference>
<accession>A0A098VP70</accession>
<dbReference type="GeneID" id="25260516"/>
<dbReference type="RefSeq" id="XP_013237048.1">
    <property type="nucleotide sequence ID" value="XM_013381594.1"/>
</dbReference>
<dbReference type="HOGENOM" id="CLU_1185269_0_0_1"/>
<dbReference type="EMBL" id="JMKJ01000571">
    <property type="protein sequence ID" value="KGG50604.1"/>
    <property type="molecule type" value="Genomic_DNA"/>
</dbReference>
<evidence type="ECO:0000313" key="2">
    <source>
        <dbReference type="Proteomes" id="UP000029725"/>
    </source>
</evidence>
<evidence type="ECO:0000313" key="1">
    <source>
        <dbReference type="EMBL" id="KGG50604.1"/>
    </source>
</evidence>
<proteinExistence type="predicted"/>
<keyword evidence="2" id="KW-1185">Reference proteome</keyword>
<dbReference type="AlphaFoldDB" id="A0A098VP70"/>
<protein>
    <submittedName>
        <fullName evidence="1">Uncharacterized protein</fullName>
    </submittedName>
</protein>